<feature type="region of interest" description="Disordered" evidence="2">
    <location>
        <begin position="75"/>
        <end position="135"/>
    </location>
</feature>
<name>A0A834M618_RHYFE</name>
<keyword evidence="4" id="KW-1185">Reference proteome</keyword>
<feature type="coiled-coil region" evidence="1">
    <location>
        <begin position="189"/>
        <end position="265"/>
    </location>
</feature>
<dbReference type="EMBL" id="JAACXV010014549">
    <property type="protein sequence ID" value="KAF7266369.1"/>
    <property type="molecule type" value="Genomic_DNA"/>
</dbReference>
<dbReference type="AlphaFoldDB" id="A0A834M618"/>
<protein>
    <submittedName>
        <fullName evidence="3">Uncharacterized protein</fullName>
    </submittedName>
</protein>
<sequence length="714" mass="82605">MTTYLQKKVGMFKEIKDIKPEKRRSESRLKTYPSSTDVRNWCDLVEDRRQHIIELITKDISKVSKIRGLPSDFQVIPSDDRSKPGRITIKARGSKSKHNASFSVPSKKSDSPAQSGSPINIFDKSRIKKEPSTDISPDKLAKLQTVTNPLPLSCQEEIAALEAEIKIMRSGNPSPEEEAEIIKREVEVLKRYCSKLKEVESENVKLKEELGSRMVLKSSEKDLETPKMDALKDKLEILESLTKERDMLAERVNYLEKELKQYKDVPDNVELLKNRSSMLDTVLEERDKLSLKVKSVKDMEQELAKYKLKAERVDDLERELKNMSRGDRSSGINIRKSKSMADNLEKELQNVTSERDAMSRRIDSMKKEMENQKAKAMEAEMLRLERDRLQIKLNELSDLQIQHEDMINKMKIFDNIKAERDMYKQKYEEVLEMECQCEMLKAQVDEARIIGRERDQLQKQVQDLETCICEQEDEIKNLVLQVDSISKTKTTATDRVDTIKKELETKDKLLAVSQDKALKVQQLGNKVNELEQQLHNAEHAIIQKDCRIKCLENQLRTRAGSIETSKKLNKRDLESVEQMKKELAMATAENKRLQEIANRIMSISGDDHMKKMMKQSECAVKKIVQELGKQYTEWDQMKTKNPKGKYTPDTHKCLCNMEGNLSSSDDCEKLRHELRELHNEKLKLEESVRQIQNPGSNKVTCVCENDVTAPRQLK</sequence>
<proteinExistence type="predicted"/>
<feature type="compositionally biased region" description="Polar residues" evidence="2">
    <location>
        <begin position="99"/>
        <end position="118"/>
    </location>
</feature>
<organism evidence="3 4">
    <name type="scientific">Rhynchophorus ferrugineus</name>
    <name type="common">Red palm weevil</name>
    <name type="synonym">Curculio ferrugineus</name>
    <dbReference type="NCBI Taxonomy" id="354439"/>
    <lineage>
        <taxon>Eukaryota</taxon>
        <taxon>Metazoa</taxon>
        <taxon>Ecdysozoa</taxon>
        <taxon>Arthropoda</taxon>
        <taxon>Hexapoda</taxon>
        <taxon>Insecta</taxon>
        <taxon>Pterygota</taxon>
        <taxon>Neoptera</taxon>
        <taxon>Endopterygota</taxon>
        <taxon>Coleoptera</taxon>
        <taxon>Polyphaga</taxon>
        <taxon>Cucujiformia</taxon>
        <taxon>Curculionidae</taxon>
        <taxon>Dryophthorinae</taxon>
        <taxon>Rhynchophorus</taxon>
    </lineage>
</organism>
<evidence type="ECO:0000313" key="4">
    <source>
        <dbReference type="Proteomes" id="UP000625711"/>
    </source>
</evidence>
<evidence type="ECO:0000313" key="3">
    <source>
        <dbReference type="EMBL" id="KAF7266369.1"/>
    </source>
</evidence>
<dbReference type="OrthoDB" id="10255522at2759"/>
<evidence type="ECO:0000256" key="1">
    <source>
        <dbReference type="SAM" id="Coils"/>
    </source>
</evidence>
<keyword evidence="1" id="KW-0175">Coiled coil</keyword>
<comment type="caution">
    <text evidence="3">The sequence shown here is derived from an EMBL/GenBank/DDBJ whole genome shotgun (WGS) entry which is preliminary data.</text>
</comment>
<evidence type="ECO:0000256" key="2">
    <source>
        <dbReference type="SAM" id="MobiDB-lite"/>
    </source>
</evidence>
<feature type="coiled-coil region" evidence="1">
    <location>
        <begin position="296"/>
        <end position="399"/>
    </location>
</feature>
<dbReference type="Proteomes" id="UP000625711">
    <property type="component" value="Unassembled WGS sequence"/>
</dbReference>
<reference evidence="3" key="1">
    <citation type="submission" date="2020-08" db="EMBL/GenBank/DDBJ databases">
        <title>Genome sequencing and assembly of the red palm weevil Rhynchophorus ferrugineus.</title>
        <authorList>
            <person name="Dias G.B."/>
            <person name="Bergman C.M."/>
            <person name="Manee M."/>
        </authorList>
    </citation>
    <scope>NUCLEOTIDE SEQUENCE</scope>
    <source>
        <strain evidence="3">AA-2017</strain>
        <tissue evidence="3">Whole larva</tissue>
    </source>
</reference>
<accession>A0A834M618</accession>
<feature type="coiled-coil region" evidence="1">
    <location>
        <begin position="513"/>
        <end position="596"/>
    </location>
</feature>
<feature type="compositionally biased region" description="Basic and acidic residues" evidence="2">
    <location>
        <begin position="123"/>
        <end position="135"/>
    </location>
</feature>
<gene>
    <name evidence="3" type="ORF">GWI33_020394</name>
</gene>